<proteinExistence type="predicted"/>
<reference evidence="1" key="2">
    <citation type="submission" date="2020-09" db="EMBL/GenBank/DDBJ databases">
        <authorList>
            <person name="Sun Q."/>
            <person name="Zhou Y."/>
        </authorList>
    </citation>
    <scope>NUCLEOTIDE SEQUENCE</scope>
    <source>
        <strain evidence="1">CGMCC 1.12827</strain>
    </source>
</reference>
<reference evidence="1" key="1">
    <citation type="journal article" date="2014" name="Int. J. Syst. Evol. Microbiol.">
        <title>Complete genome sequence of Corynebacterium casei LMG S-19264T (=DSM 44701T), isolated from a smear-ripened cheese.</title>
        <authorList>
            <consortium name="US DOE Joint Genome Institute (JGI-PGF)"/>
            <person name="Walter F."/>
            <person name="Albersmeier A."/>
            <person name="Kalinowski J."/>
            <person name="Ruckert C."/>
        </authorList>
    </citation>
    <scope>NUCLEOTIDE SEQUENCE</scope>
    <source>
        <strain evidence="1">CGMCC 1.12827</strain>
    </source>
</reference>
<comment type="caution">
    <text evidence="1">The sequence shown here is derived from an EMBL/GenBank/DDBJ whole genome shotgun (WGS) entry which is preliminary data.</text>
</comment>
<evidence type="ECO:0000313" key="2">
    <source>
        <dbReference type="Proteomes" id="UP000621454"/>
    </source>
</evidence>
<sequence>MLPVRLAAWHCERSTGVLVVGAADVAGAAGAGADAVTVSVTGAAVLVADDVFDPESEHPATSDTAPTTASVATDVAPTLMARSCHRKNSACAI</sequence>
<name>A0A916SUU1_9ACTN</name>
<dbReference type="EMBL" id="BMGC01000002">
    <property type="protein sequence ID" value="GGB18086.1"/>
    <property type="molecule type" value="Genomic_DNA"/>
</dbReference>
<protein>
    <submittedName>
        <fullName evidence="1">Uncharacterized protein</fullName>
    </submittedName>
</protein>
<gene>
    <name evidence="1" type="ORF">GCM10011489_02690</name>
</gene>
<evidence type="ECO:0000313" key="1">
    <source>
        <dbReference type="EMBL" id="GGB18086.1"/>
    </source>
</evidence>
<accession>A0A916SUU1</accession>
<dbReference type="AlphaFoldDB" id="A0A916SUU1"/>
<keyword evidence="2" id="KW-1185">Reference proteome</keyword>
<organism evidence="1 2">
    <name type="scientific">Gordonia jinhuaensis</name>
    <dbReference type="NCBI Taxonomy" id="1517702"/>
    <lineage>
        <taxon>Bacteria</taxon>
        <taxon>Bacillati</taxon>
        <taxon>Actinomycetota</taxon>
        <taxon>Actinomycetes</taxon>
        <taxon>Mycobacteriales</taxon>
        <taxon>Gordoniaceae</taxon>
        <taxon>Gordonia</taxon>
    </lineage>
</organism>
<dbReference type="Proteomes" id="UP000621454">
    <property type="component" value="Unassembled WGS sequence"/>
</dbReference>